<comment type="cofactor">
    <cofactor evidence="1">
        <name>[4Fe-4S] cluster</name>
        <dbReference type="ChEBI" id="CHEBI:49883"/>
    </cofactor>
</comment>
<organism evidence="6 7">
    <name type="scientific">Vibrio quintilis</name>
    <dbReference type="NCBI Taxonomy" id="1117707"/>
    <lineage>
        <taxon>Bacteria</taxon>
        <taxon>Pseudomonadati</taxon>
        <taxon>Pseudomonadota</taxon>
        <taxon>Gammaproteobacteria</taxon>
        <taxon>Vibrionales</taxon>
        <taxon>Vibrionaceae</taxon>
        <taxon>Vibrio</taxon>
    </lineage>
</organism>
<dbReference type="GO" id="GO:0051536">
    <property type="term" value="F:iron-sulfur cluster binding"/>
    <property type="evidence" value="ECO:0007669"/>
    <property type="project" value="UniProtKB-KW"/>
</dbReference>
<dbReference type="InterPro" id="IPR051805">
    <property type="entry name" value="Dehydratase_Activator_Redct"/>
</dbReference>
<reference evidence="7" key="1">
    <citation type="submission" date="2016-12" db="EMBL/GenBank/DDBJ databases">
        <authorList>
            <person name="Rodrigo-Torres L."/>
            <person name="Arahal R.D."/>
            <person name="Lucena T."/>
        </authorList>
    </citation>
    <scope>NUCLEOTIDE SEQUENCE [LARGE SCALE GENOMIC DNA]</scope>
</reference>
<keyword evidence="7" id="KW-1185">Reference proteome</keyword>
<dbReference type="RefSeq" id="WP_073585658.1">
    <property type="nucleotide sequence ID" value="NZ_AP024897.1"/>
</dbReference>
<evidence type="ECO:0000259" key="5">
    <source>
        <dbReference type="Pfam" id="PF01869"/>
    </source>
</evidence>
<keyword evidence="4" id="KW-0411">Iron-sulfur</keyword>
<dbReference type="InterPro" id="IPR002731">
    <property type="entry name" value="ATPase_BadF"/>
</dbReference>
<dbReference type="OrthoDB" id="9177882at2"/>
<keyword evidence="3" id="KW-0408">Iron</keyword>
<evidence type="ECO:0000256" key="4">
    <source>
        <dbReference type="ARBA" id="ARBA00023014"/>
    </source>
</evidence>
<keyword evidence="6" id="KW-0378">Hydrolase</keyword>
<gene>
    <name evidence="6" type="primary">fldI</name>
    <name evidence="6" type="ORF">VQ7734_03981</name>
</gene>
<keyword evidence="2" id="KW-0479">Metal-binding</keyword>
<dbReference type="InterPro" id="IPR043129">
    <property type="entry name" value="ATPase_NBD"/>
</dbReference>
<dbReference type="PANTHER" id="PTHR32329:SF2">
    <property type="entry name" value="BIFUNCTIONAL PROTEIN [INCLUDES 2-HYDROXYACYL-COA DEHYDRATASE (N-TER) AND ITS ACTIVATOR DOMAIN (C_TERM)"/>
    <property type="match status" value="1"/>
</dbReference>
<dbReference type="Proteomes" id="UP000184600">
    <property type="component" value="Unassembled WGS sequence"/>
</dbReference>
<protein>
    <submittedName>
        <fullName evidence="6">R-phenyllactate dehydratase activator</fullName>
        <ecNumber evidence="6">3.-.-.-</ecNumber>
    </submittedName>
</protein>
<dbReference type="EMBL" id="FRFG01000058">
    <property type="protein sequence ID" value="SHO58211.1"/>
    <property type="molecule type" value="Genomic_DNA"/>
</dbReference>
<dbReference type="EC" id="3.-.-.-" evidence="6"/>
<dbReference type="Pfam" id="PF01869">
    <property type="entry name" value="BcrAD_BadFG"/>
    <property type="match status" value="1"/>
</dbReference>
<dbReference type="NCBIfam" id="TIGR00241">
    <property type="entry name" value="CoA_E_activ"/>
    <property type="match status" value="1"/>
</dbReference>
<dbReference type="InterPro" id="IPR008275">
    <property type="entry name" value="CoA_E_activase_dom"/>
</dbReference>
<evidence type="ECO:0000256" key="3">
    <source>
        <dbReference type="ARBA" id="ARBA00023004"/>
    </source>
</evidence>
<sequence length="262" mass="28005">MITCGVDIGSRTIKVVLFDGQQVIDSAVTLSGAAPREKAEQMFHDILAINHIQRSDVAFIMATGYGRQYFTLADKASSEIICHTAGVHFLYPQVKTIIDIGGQDSKVMNVSAQGKVTDFVMNDRCAAGTGKFIEMVAQTLDMPLDRTGPEALSTNDICDISSMCAVFAESEVIGLLHQGRSSAVILRGVFRSVAKRIASLGRKIGFREPVVFTGGVARNPGVLAAIGEQIDHPDIRVPENPQLTGALGAAVLGFEKARQTQG</sequence>
<dbReference type="GO" id="GO:0046872">
    <property type="term" value="F:metal ion binding"/>
    <property type="evidence" value="ECO:0007669"/>
    <property type="project" value="UniProtKB-KW"/>
</dbReference>
<name>A0A1M7YZZ5_9VIBR</name>
<dbReference type="PANTHER" id="PTHR32329">
    <property type="entry name" value="BIFUNCTIONAL PROTEIN [INCLUDES 2-HYDROXYACYL-COA DEHYDRATASE (N-TER) AND ITS ACTIVATOR DOMAIN (C_TERM)-RELATED"/>
    <property type="match status" value="1"/>
</dbReference>
<dbReference type="SUPFAM" id="SSF53067">
    <property type="entry name" value="Actin-like ATPase domain"/>
    <property type="match status" value="1"/>
</dbReference>
<proteinExistence type="predicted"/>
<dbReference type="Gene3D" id="3.30.420.40">
    <property type="match status" value="2"/>
</dbReference>
<evidence type="ECO:0000256" key="1">
    <source>
        <dbReference type="ARBA" id="ARBA00001966"/>
    </source>
</evidence>
<accession>A0A1M7YZZ5</accession>
<evidence type="ECO:0000313" key="7">
    <source>
        <dbReference type="Proteomes" id="UP000184600"/>
    </source>
</evidence>
<dbReference type="GO" id="GO:0016787">
    <property type="term" value="F:hydrolase activity"/>
    <property type="evidence" value="ECO:0007669"/>
    <property type="project" value="UniProtKB-KW"/>
</dbReference>
<feature type="domain" description="ATPase BadF/BadG/BcrA/BcrD type" evidence="5">
    <location>
        <begin position="5"/>
        <end position="253"/>
    </location>
</feature>
<evidence type="ECO:0000256" key="2">
    <source>
        <dbReference type="ARBA" id="ARBA00022723"/>
    </source>
</evidence>
<dbReference type="AlphaFoldDB" id="A0A1M7YZZ5"/>
<evidence type="ECO:0000313" key="6">
    <source>
        <dbReference type="EMBL" id="SHO58211.1"/>
    </source>
</evidence>
<dbReference type="STRING" id="1117707.VQ7734_03981"/>
<dbReference type="CDD" id="cd24036">
    <property type="entry name" value="ASKHA_NBD_BcrAD_BadFG_HgdC_HadI"/>
    <property type="match status" value="1"/>
</dbReference>